<dbReference type="SMART" id="SM00829">
    <property type="entry name" value="PKS_ER"/>
    <property type="match status" value="1"/>
</dbReference>
<evidence type="ECO:0000313" key="7">
    <source>
        <dbReference type="Proteomes" id="UP000799440"/>
    </source>
</evidence>
<sequence>MKAVIIKEAGVAAVADIPEQTLRPGYIKIRTKAFAINPTDAVHTAGVGPAGSLLGCDVSGHVVEIGSDFTTDVKVGDAVYGVCHGGNTNNKENGAFAEYALIRDGSFAKMPSNVSFEEAATLGVGVTSVGQALYMTMKLPLPVPESVKFEGKQYILIYGGSTATGSLAIQFAKLSGLHVITTASPANFDLVKSRGADAVFDYHDPECAKKIKEYTNNSLHLVMDCVSTESSYNIVADSLVEGEEGKGRGPISVVTLLPADAWPKRRSDVTPIPILAYTSGGEAFTKFGRDFPAIPQHFEHGKMFWKFAGELLAQGKFKTHPVALRDGGLSGIPKGIAEMSEGMVKACKLVYRVDDEEDGGADKSDAAVKGRELGSNW</sequence>
<dbReference type="InterPro" id="IPR036291">
    <property type="entry name" value="NAD(P)-bd_dom_sf"/>
</dbReference>
<dbReference type="CDD" id="cd08249">
    <property type="entry name" value="enoyl_reductase_like"/>
    <property type="match status" value="1"/>
</dbReference>
<dbReference type="GO" id="GO:0016651">
    <property type="term" value="F:oxidoreductase activity, acting on NAD(P)H"/>
    <property type="evidence" value="ECO:0007669"/>
    <property type="project" value="InterPro"/>
</dbReference>
<dbReference type="AlphaFoldDB" id="A0A6A6VEN5"/>
<reference evidence="6" key="1">
    <citation type="journal article" date="2020" name="Stud. Mycol.">
        <title>101 Dothideomycetes genomes: a test case for predicting lifestyles and emergence of pathogens.</title>
        <authorList>
            <person name="Haridas S."/>
            <person name="Albert R."/>
            <person name="Binder M."/>
            <person name="Bloem J."/>
            <person name="Labutti K."/>
            <person name="Salamov A."/>
            <person name="Andreopoulos B."/>
            <person name="Baker S."/>
            <person name="Barry K."/>
            <person name="Bills G."/>
            <person name="Bluhm B."/>
            <person name="Cannon C."/>
            <person name="Castanera R."/>
            <person name="Culley D."/>
            <person name="Daum C."/>
            <person name="Ezra D."/>
            <person name="Gonzalez J."/>
            <person name="Henrissat B."/>
            <person name="Kuo A."/>
            <person name="Liang C."/>
            <person name="Lipzen A."/>
            <person name="Lutzoni F."/>
            <person name="Magnuson J."/>
            <person name="Mondo S."/>
            <person name="Nolan M."/>
            <person name="Ohm R."/>
            <person name="Pangilinan J."/>
            <person name="Park H.-J."/>
            <person name="Ramirez L."/>
            <person name="Alfaro M."/>
            <person name="Sun H."/>
            <person name="Tritt A."/>
            <person name="Yoshinaga Y."/>
            <person name="Zwiers L.-H."/>
            <person name="Turgeon B."/>
            <person name="Goodwin S."/>
            <person name="Spatafora J."/>
            <person name="Crous P."/>
            <person name="Grigoriev I."/>
        </authorList>
    </citation>
    <scope>NUCLEOTIDE SEQUENCE</scope>
    <source>
        <strain evidence="6">CBS 119925</strain>
    </source>
</reference>
<evidence type="ECO:0000256" key="2">
    <source>
        <dbReference type="ARBA" id="ARBA00011245"/>
    </source>
</evidence>
<evidence type="ECO:0000256" key="3">
    <source>
        <dbReference type="ARBA" id="ARBA00023002"/>
    </source>
</evidence>
<dbReference type="SUPFAM" id="SSF50129">
    <property type="entry name" value="GroES-like"/>
    <property type="match status" value="1"/>
</dbReference>
<dbReference type="PANTHER" id="PTHR45348">
    <property type="entry name" value="HYPOTHETICAL OXIDOREDUCTASE (EUROFUNG)"/>
    <property type="match status" value="1"/>
</dbReference>
<gene>
    <name evidence="6" type="ORF">M011DRAFT_475831</name>
</gene>
<dbReference type="OrthoDB" id="48317at2759"/>
<dbReference type="PANTHER" id="PTHR45348:SF2">
    <property type="entry name" value="ZINC-TYPE ALCOHOL DEHYDROGENASE-LIKE PROTEIN C2E1P3.01"/>
    <property type="match status" value="1"/>
</dbReference>
<dbReference type="InterPro" id="IPR013154">
    <property type="entry name" value="ADH-like_N"/>
</dbReference>
<comment type="subunit">
    <text evidence="2">Monomer.</text>
</comment>
<feature type="region of interest" description="Disordered" evidence="4">
    <location>
        <begin position="357"/>
        <end position="377"/>
    </location>
</feature>
<dbReference type="InterPro" id="IPR011032">
    <property type="entry name" value="GroES-like_sf"/>
</dbReference>
<dbReference type="EMBL" id="MU006567">
    <property type="protein sequence ID" value="KAF2749092.1"/>
    <property type="molecule type" value="Genomic_DNA"/>
</dbReference>
<dbReference type="InterPro" id="IPR013149">
    <property type="entry name" value="ADH-like_C"/>
</dbReference>
<evidence type="ECO:0000259" key="5">
    <source>
        <dbReference type="SMART" id="SM00829"/>
    </source>
</evidence>
<dbReference type="Gene3D" id="3.90.180.10">
    <property type="entry name" value="Medium-chain alcohol dehydrogenases, catalytic domain"/>
    <property type="match status" value="1"/>
</dbReference>
<feature type="domain" description="Enoyl reductase (ER)" evidence="5">
    <location>
        <begin position="10"/>
        <end position="344"/>
    </location>
</feature>
<protein>
    <submittedName>
        <fullName evidence="6">Alcohol dehydrogenase class-3</fullName>
    </submittedName>
</protein>
<evidence type="ECO:0000256" key="1">
    <source>
        <dbReference type="ARBA" id="ARBA00008072"/>
    </source>
</evidence>
<dbReference type="Gene3D" id="3.40.50.720">
    <property type="entry name" value="NAD(P)-binding Rossmann-like Domain"/>
    <property type="match status" value="1"/>
</dbReference>
<comment type="similarity">
    <text evidence="1">Belongs to the zinc-containing alcohol dehydrogenase family.</text>
</comment>
<feature type="compositionally biased region" description="Basic and acidic residues" evidence="4">
    <location>
        <begin position="360"/>
        <end position="377"/>
    </location>
</feature>
<dbReference type="Proteomes" id="UP000799440">
    <property type="component" value="Unassembled WGS sequence"/>
</dbReference>
<accession>A0A6A6VEN5</accession>
<name>A0A6A6VEN5_9PLEO</name>
<organism evidence="6 7">
    <name type="scientific">Sporormia fimetaria CBS 119925</name>
    <dbReference type="NCBI Taxonomy" id="1340428"/>
    <lineage>
        <taxon>Eukaryota</taxon>
        <taxon>Fungi</taxon>
        <taxon>Dikarya</taxon>
        <taxon>Ascomycota</taxon>
        <taxon>Pezizomycotina</taxon>
        <taxon>Dothideomycetes</taxon>
        <taxon>Pleosporomycetidae</taxon>
        <taxon>Pleosporales</taxon>
        <taxon>Sporormiaceae</taxon>
        <taxon>Sporormia</taxon>
    </lineage>
</organism>
<keyword evidence="7" id="KW-1185">Reference proteome</keyword>
<dbReference type="InterPro" id="IPR047122">
    <property type="entry name" value="Trans-enoyl_RdTase-like"/>
</dbReference>
<dbReference type="Pfam" id="PF00107">
    <property type="entry name" value="ADH_zinc_N"/>
    <property type="match status" value="1"/>
</dbReference>
<keyword evidence="3" id="KW-0560">Oxidoreductase</keyword>
<evidence type="ECO:0000256" key="4">
    <source>
        <dbReference type="SAM" id="MobiDB-lite"/>
    </source>
</evidence>
<dbReference type="SUPFAM" id="SSF51735">
    <property type="entry name" value="NAD(P)-binding Rossmann-fold domains"/>
    <property type="match status" value="1"/>
</dbReference>
<dbReference type="Pfam" id="PF08240">
    <property type="entry name" value="ADH_N"/>
    <property type="match status" value="1"/>
</dbReference>
<dbReference type="InterPro" id="IPR020843">
    <property type="entry name" value="ER"/>
</dbReference>
<evidence type="ECO:0000313" key="6">
    <source>
        <dbReference type="EMBL" id="KAF2749092.1"/>
    </source>
</evidence>
<proteinExistence type="inferred from homology"/>